<dbReference type="RefSeq" id="WP_190445681.1">
    <property type="nucleotide sequence ID" value="NZ_CAWNJS010000001.1"/>
</dbReference>
<keyword evidence="2" id="KW-1185">Reference proteome</keyword>
<dbReference type="EMBL" id="AP018248">
    <property type="protein sequence ID" value="BAY96266.1"/>
    <property type="molecule type" value="Genomic_DNA"/>
</dbReference>
<gene>
    <name evidence="1" type="ORF">NIES37_01960</name>
</gene>
<protein>
    <recommendedName>
        <fullName evidence="3">PEP-CTERM protein-sorting domain-containing protein</fullName>
    </recommendedName>
</protein>
<evidence type="ECO:0008006" key="3">
    <source>
        <dbReference type="Google" id="ProtNLM"/>
    </source>
</evidence>
<dbReference type="KEGG" id="ttq:NIES37_01960"/>
<evidence type="ECO:0000313" key="1">
    <source>
        <dbReference type="EMBL" id="BAY96266.1"/>
    </source>
</evidence>
<sequence>MSTYVNDHLYLHNTKTIFLPKAWIILRRVGLIAICEMFLLVSIVAEKASATQISAINPSPSTCIKGKDACVQKISNDTVTDKDEIDIFLRIEPSAGNSSQQGYNTDALLGKSLSTEKVSHSLKISDVPIVNIGGTDYREFILRINEPAISNNNQDLSKIVLEKLEIFLGNTPDLANYPNFDGNATKIFDIEQNSVLLQDINSDNTSYDYFVYIKDSLFSSKAKEQEAQKYVYLFSQFTNAEGGVEEWAVRKEDKEAIIPPIIPDGKGGGGGGTGELLLGSVIAGLGLPQIMGGGKANTSSYISLPTVSGNRVLQEISFPQSEAPTPDATNPSDVPEPTTLLASLMGLGLIVKARSISRDRKIEK</sequence>
<evidence type="ECO:0000313" key="2">
    <source>
        <dbReference type="Proteomes" id="UP000218785"/>
    </source>
</evidence>
<accession>A0A1Z4MS09</accession>
<dbReference type="Proteomes" id="UP000218785">
    <property type="component" value="Chromosome"/>
</dbReference>
<proteinExistence type="predicted"/>
<dbReference type="AlphaFoldDB" id="A0A1Z4MS09"/>
<organism evidence="1 2">
    <name type="scientific">Tolypothrix tenuis PCC 7101</name>
    <dbReference type="NCBI Taxonomy" id="231146"/>
    <lineage>
        <taxon>Bacteria</taxon>
        <taxon>Bacillati</taxon>
        <taxon>Cyanobacteriota</taxon>
        <taxon>Cyanophyceae</taxon>
        <taxon>Nostocales</taxon>
        <taxon>Tolypothrichaceae</taxon>
        <taxon>Tolypothrix</taxon>
    </lineage>
</organism>
<reference evidence="1 2" key="1">
    <citation type="submission" date="2017-06" db="EMBL/GenBank/DDBJ databases">
        <title>Genome sequencing of cyanobaciteial culture collection at National Institute for Environmental Studies (NIES).</title>
        <authorList>
            <person name="Hirose Y."/>
            <person name="Shimura Y."/>
            <person name="Fujisawa T."/>
            <person name="Nakamura Y."/>
            <person name="Kawachi M."/>
        </authorList>
    </citation>
    <scope>NUCLEOTIDE SEQUENCE [LARGE SCALE GENOMIC DNA]</scope>
    <source>
        <strain evidence="1 2">NIES-37</strain>
    </source>
</reference>
<name>A0A1Z4MS09_9CYAN</name>